<organism evidence="2 3">
    <name type="scientific">Rhinolophus ferrumequinum</name>
    <name type="common">Greater horseshoe bat</name>
    <dbReference type="NCBI Taxonomy" id="59479"/>
    <lineage>
        <taxon>Eukaryota</taxon>
        <taxon>Metazoa</taxon>
        <taxon>Chordata</taxon>
        <taxon>Craniata</taxon>
        <taxon>Vertebrata</taxon>
        <taxon>Euteleostomi</taxon>
        <taxon>Mammalia</taxon>
        <taxon>Eutheria</taxon>
        <taxon>Laurasiatheria</taxon>
        <taxon>Chiroptera</taxon>
        <taxon>Yinpterochiroptera</taxon>
        <taxon>Rhinolophoidea</taxon>
        <taxon>Rhinolophidae</taxon>
        <taxon>Rhinolophinae</taxon>
        <taxon>Rhinolophus</taxon>
    </lineage>
</organism>
<dbReference type="EMBL" id="JACAGC010000018">
    <property type="protein sequence ID" value="KAF6302945.1"/>
    <property type="molecule type" value="Genomic_DNA"/>
</dbReference>
<evidence type="ECO:0000313" key="3">
    <source>
        <dbReference type="Proteomes" id="UP000585614"/>
    </source>
</evidence>
<evidence type="ECO:0000313" key="2">
    <source>
        <dbReference type="EMBL" id="KAF6302945.1"/>
    </source>
</evidence>
<feature type="region of interest" description="Disordered" evidence="1">
    <location>
        <begin position="1"/>
        <end position="47"/>
    </location>
</feature>
<dbReference type="AlphaFoldDB" id="A0A7J7TR51"/>
<gene>
    <name evidence="2" type="ORF">mRhiFer1_008684</name>
</gene>
<comment type="caution">
    <text evidence="2">The sequence shown here is derived from an EMBL/GenBank/DDBJ whole genome shotgun (WGS) entry which is preliminary data.</text>
</comment>
<protein>
    <submittedName>
        <fullName evidence="2">Uncharacterized protein</fullName>
    </submittedName>
</protein>
<feature type="compositionally biased region" description="Basic and acidic residues" evidence="1">
    <location>
        <begin position="9"/>
        <end position="38"/>
    </location>
</feature>
<reference evidence="2 3" key="1">
    <citation type="journal article" date="2020" name="Nature">
        <title>Six reference-quality genomes reveal evolution of bat adaptations.</title>
        <authorList>
            <person name="Jebb D."/>
            <person name="Huang Z."/>
            <person name="Pippel M."/>
            <person name="Hughes G.M."/>
            <person name="Lavrichenko K."/>
            <person name="Devanna P."/>
            <person name="Winkler S."/>
            <person name="Jermiin L.S."/>
            <person name="Skirmuntt E.C."/>
            <person name="Katzourakis A."/>
            <person name="Burkitt-Gray L."/>
            <person name="Ray D.A."/>
            <person name="Sullivan K.A.M."/>
            <person name="Roscito J.G."/>
            <person name="Kirilenko B.M."/>
            <person name="Davalos L.M."/>
            <person name="Corthals A.P."/>
            <person name="Power M.L."/>
            <person name="Jones G."/>
            <person name="Ransome R.D."/>
            <person name="Dechmann D.K.N."/>
            <person name="Locatelli A.G."/>
            <person name="Puechmaille S.J."/>
            <person name="Fedrigo O."/>
            <person name="Jarvis E.D."/>
            <person name="Hiller M."/>
            <person name="Vernes S.C."/>
            <person name="Myers E.W."/>
            <person name="Teeling E.C."/>
        </authorList>
    </citation>
    <scope>NUCLEOTIDE SEQUENCE [LARGE SCALE GENOMIC DNA]</scope>
    <source>
        <strain evidence="2">MRhiFer1</strain>
        <tissue evidence="2">Lung</tissue>
    </source>
</reference>
<proteinExistence type="predicted"/>
<dbReference type="Proteomes" id="UP000585614">
    <property type="component" value="Unassembled WGS sequence"/>
</dbReference>
<name>A0A7J7TR51_RHIFE</name>
<sequence length="142" mass="15996">MFGNTASFREGHLHPPTDVGTKREKRTKETPHSQRKSDPTSPGFSGRQKFHLTLPRICGENVFLWLCTVIQCPPPPSTAEGGSVCECVRVCARGYHVLYVHVCTVHVCMLFVRGWYLCMCVCMCLFSRHFLSDLDSTLRGTC</sequence>
<accession>A0A7J7TR51</accession>
<evidence type="ECO:0000256" key="1">
    <source>
        <dbReference type="SAM" id="MobiDB-lite"/>
    </source>
</evidence>